<reference evidence="9" key="1">
    <citation type="journal article" date="2020" name="bioRxiv">
        <title>A rank-normalized archaeal taxonomy based on genome phylogeny resolves widespread incomplete and uneven classifications.</title>
        <authorList>
            <person name="Rinke C."/>
            <person name="Chuvochina M."/>
            <person name="Mussig A.J."/>
            <person name="Chaumeil P.-A."/>
            <person name="Waite D.W."/>
            <person name="Whitman W.B."/>
            <person name="Parks D.H."/>
            <person name="Hugenholtz P."/>
        </authorList>
    </citation>
    <scope>NUCLEOTIDE SEQUENCE</scope>
    <source>
        <strain evidence="9">UBA12518</strain>
    </source>
</reference>
<comment type="similarity">
    <text evidence="8">Belongs to the archaeal Rpo12/eukaryotic RPC10 RNA polymerase subunit family.</text>
</comment>
<dbReference type="AlphaFoldDB" id="A0A832RVY5"/>
<keyword evidence="4 8" id="KW-0548">Nucleotidyltransferase</keyword>
<evidence type="ECO:0000256" key="1">
    <source>
        <dbReference type="ARBA" id="ARBA00022478"/>
    </source>
</evidence>
<name>A0A832RVY5_9EURY</name>
<organism evidence="9 10">
    <name type="scientific">Methermicoccus shengliensis</name>
    <dbReference type="NCBI Taxonomy" id="660064"/>
    <lineage>
        <taxon>Archaea</taxon>
        <taxon>Methanobacteriati</taxon>
        <taxon>Methanobacteriota</taxon>
        <taxon>Stenosarchaea group</taxon>
        <taxon>Methanomicrobia</taxon>
        <taxon>Methanosarcinales</taxon>
        <taxon>Methermicoccaceae</taxon>
        <taxon>Methermicoccus</taxon>
    </lineage>
</organism>
<comment type="cofactor">
    <cofactor evidence="8">
        <name>Zn(2+)</name>
        <dbReference type="ChEBI" id="CHEBI:29105"/>
    </cofactor>
    <text evidence="8">Binds 1 zinc ion.</text>
</comment>
<comment type="function">
    <text evidence="8">DNA-dependent RNA polymerase (RNAP) catalyzes the transcription of DNA into RNA using the four ribonucleoside triphosphates as substrates.</text>
</comment>
<evidence type="ECO:0000313" key="10">
    <source>
        <dbReference type="Proteomes" id="UP000600363"/>
    </source>
</evidence>
<dbReference type="GO" id="GO:0006351">
    <property type="term" value="P:DNA-templated transcription"/>
    <property type="evidence" value="ECO:0007669"/>
    <property type="project" value="UniProtKB-UniRule"/>
</dbReference>
<comment type="subcellular location">
    <subcellularLocation>
        <location evidence="8">Cytoplasm</location>
    </subcellularLocation>
</comment>
<dbReference type="InterPro" id="IPR029040">
    <property type="entry name" value="RPABC4/Spt4"/>
</dbReference>
<dbReference type="GO" id="GO:0003899">
    <property type="term" value="F:DNA-directed RNA polymerase activity"/>
    <property type="evidence" value="ECO:0007669"/>
    <property type="project" value="UniProtKB-UniRule"/>
</dbReference>
<accession>A0A832RVY5</accession>
<evidence type="ECO:0000256" key="4">
    <source>
        <dbReference type="ARBA" id="ARBA00022695"/>
    </source>
</evidence>
<keyword evidence="3 8" id="KW-0808">Transferase</keyword>
<dbReference type="InterPro" id="IPR006591">
    <property type="entry name" value="RNAP_P/RPABC4"/>
</dbReference>
<dbReference type="EC" id="2.7.7.6" evidence="8"/>
<protein>
    <recommendedName>
        <fullName evidence="8">DNA-directed RNA polymerase subunit Rpo12</fullName>
        <ecNumber evidence="8">2.7.7.6</ecNumber>
    </recommendedName>
    <alternativeName>
        <fullName evidence="8">DNA-directed RNA polymerase subunit P</fullName>
    </alternativeName>
</protein>
<evidence type="ECO:0000256" key="5">
    <source>
        <dbReference type="ARBA" id="ARBA00022723"/>
    </source>
</evidence>
<dbReference type="SMART" id="SM00659">
    <property type="entry name" value="RPOLCX"/>
    <property type="match status" value="1"/>
</dbReference>
<evidence type="ECO:0000256" key="7">
    <source>
        <dbReference type="ARBA" id="ARBA00023163"/>
    </source>
</evidence>
<proteinExistence type="inferred from homology"/>
<dbReference type="Proteomes" id="UP000600363">
    <property type="component" value="Unassembled WGS sequence"/>
</dbReference>
<evidence type="ECO:0000256" key="6">
    <source>
        <dbReference type="ARBA" id="ARBA00022833"/>
    </source>
</evidence>
<keyword evidence="5 8" id="KW-0479">Metal-binding</keyword>
<evidence type="ECO:0000313" key="9">
    <source>
        <dbReference type="EMBL" id="HIH69132.1"/>
    </source>
</evidence>
<dbReference type="GO" id="GO:0000428">
    <property type="term" value="C:DNA-directed RNA polymerase complex"/>
    <property type="evidence" value="ECO:0007669"/>
    <property type="project" value="UniProtKB-KW"/>
</dbReference>
<gene>
    <name evidence="8 9" type="primary">rpoP</name>
    <name evidence="8" type="synonym">rpo12</name>
    <name evidence="9" type="ORF">HA299_00685</name>
</gene>
<comment type="subunit">
    <text evidence="8">Part of the RNA polymerase complex.</text>
</comment>
<dbReference type="GO" id="GO:0003677">
    <property type="term" value="F:DNA binding"/>
    <property type="evidence" value="ECO:0007669"/>
    <property type="project" value="InterPro"/>
</dbReference>
<evidence type="ECO:0000256" key="8">
    <source>
        <dbReference type="HAMAP-Rule" id="MF_00615"/>
    </source>
</evidence>
<dbReference type="GO" id="GO:0008270">
    <property type="term" value="F:zinc ion binding"/>
    <property type="evidence" value="ECO:0007669"/>
    <property type="project" value="UniProtKB-UniRule"/>
</dbReference>
<evidence type="ECO:0000256" key="2">
    <source>
        <dbReference type="ARBA" id="ARBA00022490"/>
    </source>
</evidence>
<feature type="binding site" evidence="8">
    <location>
        <position position="21"/>
    </location>
    <ligand>
        <name>Zn(2+)</name>
        <dbReference type="ChEBI" id="CHEBI:29105"/>
    </ligand>
</feature>
<dbReference type="RefSeq" id="WP_042684457.1">
    <property type="nucleotide sequence ID" value="NZ_DUIH01000002.1"/>
</dbReference>
<feature type="binding site" evidence="8">
    <location>
        <position position="8"/>
    </location>
    <ligand>
        <name>Zn(2+)</name>
        <dbReference type="ChEBI" id="CHEBI:29105"/>
    </ligand>
</feature>
<keyword evidence="1 8" id="KW-0240">DNA-directed RNA polymerase</keyword>
<keyword evidence="6 8" id="KW-0862">Zinc</keyword>
<dbReference type="HAMAP" id="MF_00615">
    <property type="entry name" value="RNApol_arch_Rpo12"/>
    <property type="match status" value="1"/>
</dbReference>
<dbReference type="InterPro" id="IPR023464">
    <property type="entry name" value="Rpo12"/>
</dbReference>
<dbReference type="Gene3D" id="2.20.28.30">
    <property type="entry name" value="RNA polymerase ii, chain L"/>
    <property type="match status" value="1"/>
</dbReference>
<feature type="binding site" evidence="8">
    <location>
        <position position="23"/>
    </location>
    <ligand>
        <name>Zn(2+)</name>
        <dbReference type="ChEBI" id="CHEBI:29105"/>
    </ligand>
</feature>
<comment type="caution">
    <text evidence="9">The sequence shown here is derived from an EMBL/GenBank/DDBJ whole genome shotgun (WGS) entry which is preliminary data.</text>
</comment>
<keyword evidence="7 8" id="KW-0804">Transcription</keyword>
<dbReference type="SUPFAM" id="SSF63393">
    <property type="entry name" value="RNA polymerase subunits"/>
    <property type="match status" value="1"/>
</dbReference>
<dbReference type="GO" id="GO:0005737">
    <property type="term" value="C:cytoplasm"/>
    <property type="evidence" value="ECO:0007669"/>
    <property type="project" value="UniProtKB-SubCell"/>
</dbReference>
<sequence>MGYRCARCRRIVDINEFRIQCECGHPILVKERPTIIKKVKAE</sequence>
<evidence type="ECO:0000256" key="3">
    <source>
        <dbReference type="ARBA" id="ARBA00022679"/>
    </source>
</evidence>
<keyword evidence="2 8" id="KW-0963">Cytoplasm</keyword>
<dbReference type="EMBL" id="DUIH01000002">
    <property type="protein sequence ID" value="HIH69132.1"/>
    <property type="molecule type" value="Genomic_DNA"/>
</dbReference>
<comment type="catalytic activity">
    <reaction evidence="8">
        <text>RNA(n) + a ribonucleoside 5'-triphosphate = RNA(n+1) + diphosphate</text>
        <dbReference type="Rhea" id="RHEA:21248"/>
        <dbReference type="Rhea" id="RHEA-COMP:14527"/>
        <dbReference type="Rhea" id="RHEA-COMP:17342"/>
        <dbReference type="ChEBI" id="CHEBI:33019"/>
        <dbReference type="ChEBI" id="CHEBI:61557"/>
        <dbReference type="ChEBI" id="CHEBI:140395"/>
        <dbReference type="EC" id="2.7.7.6"/>
    </reaction>
</comment>